<keyword evidence="1" id="KW-0472">Membrane</keyword>
<name>A0A2K8NBZ3_9BACL</name>
<organism evidence="2 3">
    <name type="scientific">Kyrpidia spormannii</name>
    <dbReference type="NCBI Taxonomy" id="2055160"/>
    <lineage>
        <taxon>Bacteria</taxon>
        <taxon>Bacillati</taxon>
        <taxon>Bacillota</taxon>
        <taxon>Bacilli</taxon>
        <taxon>Bacillales</taxon>
        <taxon>Alicyclobacillaceae</taxon>
        <taxon>Kyrpidia</taxon>
    </lineage>
</organism>
<feature type="transmembrane region" description="Helical" evidence="1">
    <location>
        <begin position="36"/>
        <end position="54"/>
    </location>
</feature>
<proteinExistence type="predicted"/>
<dbReference type="Proteomes" id="UP000231932">
    <property type="component" value="Chromosome"/>
</dbReference>
<accession>A0A2K8NBZ3</accession>
<protein>
    <submittedName>
        <fullName evidence="2">Uncharacterized protein</fullName>
    </submittedName>
</protein>
<sequence>MPTRTEMSVSKIIATRYSRGPIRIASFREDSRRRRAFFLSAIFILPKLAVFLIGRAGRNPGPI</sequence>
<dbReference type="AlphaFoldDB" id="A0A2K8NBZ3"/>
<keyword evidence="3" id="KW-1185">Reference proteome</keyword>
<evidence type="ECO:0000313" key="3">
    <source>
        <dbReference type="Proteomes" id="UP000231932"/>
    </source>
</evidence>
<evidence type="ECO:0000313" key="2">
    <source>
        <dbReference type="EMBL" id="ATY86090.1"/>
    </source>
</evidence>
<evidence type="ECO:0000256" key="1">
    <source>
        <dbReference type="SAM" id="Phobius"/>
    </source>
</evidence>
<gene>
    <name evidence="2" type="ORF">CVV65_15100</name>
</gene>
<keyword evidence="1" id="KW-0812">Transmembrane</keyword>
<reference evidence="3" key="1">
    <citation type="submission" date="2017-11" db="EMBL/GenBank/DDBJ databases">
        <title>Complete Genome Sequence of Kyrpidia sp. Strain EA-1, a thermophilic, hydrogen-oxidizing Bacterium, isolated from the Azores.</title>
        <authorList>
            <person name="Reiner J.E."/>
            <person name="Lapp C.J."/>
            <person name="Bunk B."/>
            <person name="Gescher J."/>
        </authorList>
    </citation>
    <scope>NUCLEOTIDE SEQUENCE [LARGE SCALE GENOMIC DNA]</scope>
    <source>
        <strain evidence="3">EA-1</strain>
    </source>
</reference>
<dbReference type="EMBL" id="CP024955">
    <property type="protein sequence ID" value="ATY86090.1"/>
    <property type="molecule type" value="Genomic_DNA"/>
</dbReference>
<keyword evidence="1" id="KW-1133">Transmembrane helix</keyword>
<dbReference type="KEGG" id="kyr:CVV65_15100"/>